<dbReference type="Gene3D" id="1.20.58.340">
    <property type="entry name" value="Magnesium transport protein CorA, transmembrane region"/>
    <property type="match status" value="1"/>
</dbReference>
<evidence type="ECO:0000313" key="3">
    <source>
        <dbReference type="EMBL" id="GAT28077.1"/>
    </source>
</evidence>
<protein>
    <submittedName>
        <fullName evidence="3">Uncharacterized protein</fullName>
    </submittedName>
</protein>
<dbReference type="VEuPathDB" id="FungiDB:ASPFODRAFT_68090"/>
<reference evidence="4" key="2">
    <citation type="submission" date="2016-02" db="EMBL/GenBank/DDBJ databases">
        <title>Genome sequencing of Aspergillus luchuensis NBRC 4314.</title>
        <authorList>
            <person name="Yamada O."/>
        </authorList>
    </citation>
    <scope>NUCLEOTIDE SEQUENCE [LARGE SCALE GENOMIC DNA]</scope>
    <source>
        <strain evidence="4">RIB 2604</strain>
    </source>
</reference>
<proteinExistence type="predicted"/>
<dbReference type="AlphaFoldDB" id="A0A146FRE9"/>
<comment type="caution">
    <text evidence="3">The sequence shown here is derived from an EMBL/GenBank/DDBJ whole genome shotgun (WGS) entry which is preliminary data.</text>
</comment>
<feature type="region of interest" description="Disordered" evidence="1">
    <location>
        <begin position="1174"/>
        <end position="1200"/>
    </location>
</feature>
<keyword evidence="2" id="KW-0472">Membrane</keyword>
<dbReference type="EMBL" id="BCWF01000024">
    <property type="protein sequence ID" value="GAT28077.1"/>
    <property type="molecule type" value="Genomic_DNA"/>
</dbReference>
<gene>
    <name evidence="3" type="ORF">RIB2604_02501520</name>
</gene>
<dbReference type="GO" id="GO:0016020">
    <property type="term" value="C:membrane"/>
    <property type="evidence" value="ECO:0007669"/>
    <property type="project" value="InterPro"/>
</dbReference>
<dbReference type="GO" id="GO:0046873">
    <property type="term" value="F:metal ion transmembrane transporter activity"/>
    <property type="evidence" value="ECO:0007669"/>
    <property type="project" value="InterPro"/>
</dbReference>
<feature type="compositionally biased region" description="Polar residues" evidence="1">
    <location>
        <begin position="1191"/>
        <end position="1200"/>
    </location>
</feature>
<evidence type="ECO:0000313" key="4">
    <source>
        <dbReference type="Proteomes" id="UP000075230"/>
    </source>
</evidence>
<feature type="transmembrane region" description="Helical" evidence="2">
    <location>
        <begin position="1104"/>
        <end position="1126"/>
    </location>
</feature>
<evidence type="ECO:0000256" key="2">
    <source>
        <dbReference type="SAM" id="Phobius"/>
    </source>
</evidence>
<accession>A0A146FRE9</accession>
<sequence length="1200" mass="139391">MKSASAFPKLSGDTKGKDILIENTVLSDYFPQLWDSVIAKQYVGNFLLCHSFFHASLTSLVQGCAQKPSDFMLYEPQPGELTEHRSDRDFEKKDVKSIHLPFGDGGTTVSLTYRGECMQISRYLGCGQSSIFSIEHESLPVPFLASRRNKTFTHMQRIGYGFGLGLEVPTQNHDLRIQWLRSRWPRLTSEAEGWKLEQQWAVKEGVVIAHSRLHNKSNCNSISTSLAKDLGFRIRELDFVSRDCPFNDDDNDDQRYAEGAGPGGYGFVKIHEFASKGLWAYRHKARRTEANDAEQPRQPDGVTAVVGFFVNGEPWTIDRIETEDIQIKPKGYTDLVVGYRLALISKQADNRALLTLTAKDLDVNEYFRRTIGEGITSFAFRFLVEVAENIPKDHGLRNRIRDACLGHLRWVFLKAEVREGKYARNYWISGRIMPPSIRLLNDGPTDTPFQILKAYEYHRVFDQTNNGSDVIELLSEAGSGEGFAVVKWLQQLEQEDARNGCVWRHGRRVGMDYYRLDDQAWIWGALKALSTMLRWNVETRKEGINRLARRYSQNGRVEYNQEEMTRLQQKYDPERVRQEVFNRFPATNPNIFSGKMFAVTRSPQESRFEFHSRDTALFYQFGGHLFLDDMNAPWERTLNAQKLFPSKRDTESDNLLRYGLRLLMAVKGFSTNTLHQPAEALEEAQKFVKAGVLTNGLFSNIINGNSEAVPHDYYRDRNLHIPFEMLYIIWSTRDKVTPQKMHTTMKDITTRQTIVTSRTPFNNRLDERSLVLLKGEWLYNYPIFLSWQPDRVHLRFDPLWERYILQSQRLSKQEDEEVIIRGYRSWEQRAEAGTTYEPLTPPDPEIHQHWLVDISRRRPTEKSWHRNRTTEESSDIKDLWNLLCRFPDDEIFVSLESRSESLLPRLRDTMWQKRRILEQLLFYRVLTEVNMSTSEICEAIHTDLQQAMQDLDKLTPNEYFKSHRVWISWNEVLDTLTEDLNNIYEMIKEWRVREENRRGNQPRWTKRHEIKYREAVQRSLLLGESAVRDFKVCQTRVASLRKSVTSHREITTAIYNQQMDDRNFRQNDNIKYFTYSTVFFLPLSFATSFFSMQAKPTGDLIRQMIVCTIVAFVILLVILFTLPSAVKEIRKSSQSARTTWKAFRRGAGSNNVLHSLHQGLTRYTGGSEIGQSFSKAQAGVSDEESGKMLSTGETFKNGTK</sequence>
<feature type="transmembrane region" description="Helical" evidence="2">
    <location>
        <begin position="1072"/>
        <end position="1092"/>
    </location>
</feature>
<keyword evidence="2" id="KW-0812">Transmembrane</keyword>
<dbReference type="InterPro" id="IPR002523">
    <property type="entry name" value="MgTranspt_CorA/ZnTranspt_ZntB"/>
</dbReference>
<keyword evidence="2" id="KW-1133">Transmembrane helix</keyword>
<dbReference type="Pfam" id="PF01544">
    <property type="entry name" value="CorA"/>
    <property type="match status" value="1"/>
</dbReference>
<reference evidence="3 4" key="1">
    <citation type="journal article" date="2016" name="DNA Res.">
        <title>Genome sequence of Aspergillus luchuensis NBRC 4314.</title>
        <authorList>
            <person name="Yamada O."/>
            <person name="Machida M."/>
            <person name="Hosoyama A."/>
            <person name="Goto M."/>
            <person name="Takahashi T."/>
            <person name="Futagami T."/>
            <person name="Yamagata Y."/>
            <person name="Takeuchi M."/>
            <person name="Kobayashi T."/>
            <person name="Koike H."/>
            <person name="Abe K."/>
            <person name="Asai K."/>
            <person name="Arita M."/>
            <person name="Fujita N."/>
            <person name="Fukuda K."/>
            <person name="Higa K."/>
            <person name="Horikawa H."/>
            <person name="Ishikawa T."/>
            <person name="Jinno K."/>
            <person name="Kato Y."/>
            <person name="Kirimura K."/>
            <person name="Mizutani O."/>
            <person name="Nakasone K."/>
            <person name="Sano M."/>
            <person name="Shiraishi Y."/>
            <person name="Tsukahara M."/>
            <person name="Gomi K."/>
        </authorList>
    </citation>
    <scope>NUCLEOTIDE SEQUENCE [LARGE SCALE GENOMIC DNA]</scope>
    <source>
        <strain evidence="3 4">RIB 2604</strain>
    </source>
</reference>
<dbReference type="Proteomes" id="UP000075230">
    <property type="component" value="Unassembled WGS sequence"/>
</dbReference>
<organism evidence="3 4">
    <name type="scientific">Aspergillus kawachii</name>
    <name type="common">White koji mold</name>
    <name type="synonym">Aspergillus awamori var. kawachi</name>
    <dbReference type="NCBI Taxonomy" id="1069201"/>
    <lineage>
        <taxon>Eukaryota</taxon>
        <taxon>Fungi</taxon>
        <taxon>Dikarya</taxon>
        <taxon>Ascomycota</taxon>
        <taxon>Pezizomycotina</taxon>
        <taxon>Eurotiomycetes</taxon>
        <taxon>Eurotiomycetidae</taxon>
        <taxon>Eurotiales</taxon>
        <taxon>Aspergillaceae</taxon>
        <taxon>Aspergillus</taxon>
        <taxon>Aspergillus subgen. Circumdati</taxon>
    </lineage>
</organism>
<name>A0A146FRE9_ASPKA</name>
<evidence type="ECO:0000256" key="1">
    <source>
        <dbReference type="SAM" id="MobiDB-lite"/>
    </source>
</evidence>